<organism evidence="2">
    <name type="scientific">Lentimicrobium saccharophilum</name>
    <dbReference type="NCBI Taxonomy" id="1678841"/>
    <lineage>
        <taxon>Bacteria</taxon>
        <taxon>Pseudomonadati</taxon>
        <taxon>Bacteroidota</taxon>
        <taxon>Bacteroidia</taxon>
        <taxon>Bacteroidales</taxon>
        <taxon>Lentimicrobiaceae</taxon>
        <taxon>Lentimicrobium</taxon>
    </lineage>
</organism>
<dbReference type="Gene3D" id="2.20.110.10">
    <property type="entry name" value="Histone H3 K4-specific methyltransferase SET7/9 N-terminal domain"/>
    <property type="match status" value="2"/>
</dbReference>
<evidence type="ECO:0000313" key="2">
    <source>
        <dbReference type="EMBL" id="GAP43394.1"/>
    </source>
</evidence>
<evidence type="ECO:0000256" key="1">
    <source>
        <dbReference type="SAM" id="Coils"/>
    </source>
</evidence>
<dbReference type="EMBL" id="DF968182">
    <property type="protein sequence ID" value="GAP43394.1"/>
    <property type="molecule type" value="Genomic_DNA"/>
</dbReference>
<dbReference type="RefSeq" id="WP_062040399.1">
    <property type="nucleotide sequence ID" value="NZ_DF968182.1"/>
</dbReference>
<name>A0A0S7BYS8_9BACT</name>
<keyword evidence="1" id="KW-0175">Coiled coil</keyword>
<dbReference type="SUPFAM" id="SSF82185">
    <property type="entry name" value="Histone H3 K4-specific methyltransferase SET7/9 N-terminal domain"/>
    <property type="match status" value="2"/>
</dbReference>
<dbReference type="AlphaFoldDB" id="A0A0S7BYS8"/>
<dbReference type="STRING" id="1678841.TBC1_111547"/>
<protein>
    <submittedName>
        <fullName evidence="2">Antitoxin component YwqK of the YwqJK toxin-antitoxin module</fullName>
    </submittedName>
</protein>
<reference evidence="2" key="1">
    <citation type="journal article" date="2015" name="Genome Announc.">
        <title>Draft Genome Sequence of Bacteroidales Strain TBC1, a Novel Isolate from a Methanogenic Wastewater Treatment System.</title>
        <authorList>
            <person name="Tourlousse D.M."/>
            <person name="Matsuura N."/>
            <person name="Sun L."/>
            <person name="Toyonaga M."/>
            <person name="Kuroda K."/>
            <person name="Ohashi A."/>
            <person name="Cruz R."/>
            <person name="Yamaguchi T."/>
            <person name="Sekiguchi Y."/>
        </authorList>
    </citation>
    <scope>NUCLEOTIDE SEQUENCE [LARGE SCALE GENOMIC DNA]</scope>
    <source>
        <strain evidence="2">TBC1</strain>
    </source>
</reference>
<evidence type="ECO:0000313" key="3">
    <source>
        <dbReference type="Proteomes" id="UP000053091"/>
    </source>
</evidence>
<dbReference type="OrthoDB" id="7342920at2"/>
<keyword evidence="3" id="KW-1185">Reference proteome</keyword>
<accession>A0A0S7BYS8</accession>
<proteinExistence type="predicted"/>
<gene>
    <name evidence="2" type="ORF">TBC1_111547</name>
</gene>
<sequence>MKNLIITLMFLTVYLTSVNGQTEVPLKTTWIKEDVYGRKYDTKIPKERYRTNSYGEIEGLYILYYEDGKTIQKKITYKNGKKNGPAYLGYASGNYKNDLEEGEWIEHYLGENITVVNYIQGRIVGKKITYSDKSRTKILSFTEYQNGVPNGKHITYFDDGTIKEEGSYLNGDKTGYWVEYGPDMVTGEYIFSKGNYISGNRDGEWVNYGKCYAYLGDYGKKYSYLPKKTENSYIEFTGGSESAFGPKKGFNAVYNNGKYLKDEVYISADVKQKLDSIENAYKKANEERIKAFERKQDSIRMAKEKVENDYIQMINSVKSKQFTETEHNFTGTWEFKSEKIYTNDAIIIFYEDFKLNSDRSYTYKSYFKKWLESPVYKEYNEKGIWEIKDNTFYAYINEENGKPSKRIDPLKFDEISKKKASRTVQLFIDTPPVKVNGKKVSE</sequence>
<feature type="coiled-coil region" evidence="1">
    <location>
        <begin position="267"/>
        <end position="309"/>
    </location>
</feature>
<dbReference type="Proteomes" id="UP000053091">
    <property type="component" value="Unassembled WGS sequence"/>
</dbReference>